<reference evidence="1 2" key="1">
    <citation type="submission" date="2019-05" db="EMBL/GenBank/DDBJ databases">
        <title>Another draft genome of Portunus trituberculatus and its Hox gene families provides insights of decapod evolution.</title>
        <authorList>
            <person name="Jeong J.-H."/>
            <person name="Song I."/>
            <person name="Kim S."/>
            <person name="Choi T."/>
            <person name="Kim D."/>
            <person name="Ryu S."/>
            <person name="Kim W."/>
        </authorList>
    </citation>
    <scope>NUCLEOTIDE SEQUENCE [LARGE SCALE GENOMIC DNA]</scope>
    <source>
        <tissue evidence="1">Muscle</tissue>
    </source>
</reference>
<keyword evidence="2" id="KW-1185">Reference proteome</keyword>
<evidence type="ECO:0000313" key="2">
    <source>
        <dbReference type="Proteomes" id="UP000324222"/>
    </source>
</evidence>
<proteinExistence type="predicted"/>
<dbReference type="AlphaFoldDB" id="A0A5B7JYI2"/>
<dbReference type="Proteomes" id="UP000324222">
    <property type="component" value="Unassembled WGS sequence"/>
</dbReference>
<organism evidence="1 2">
    <name type="scientific">Portunus trituberculatus</name>
    <name type="common">Swimming crab</name>
    <name type="synonym">Neptunus trituberculatus</name>
    <dbReference type="NCBI Taxonomy" id="210409"/>
    <lineage>
        <taxon>Eukaryota</taxon>
        <taxon>Metazoa</taxon>
        <taxon>Ecdysozoa</taxon>
        <taxon>Arthropoda</taxon>
        <taxon>Crustacea</taxon>
        <taxon>Multicrustacea</taxon>
        <taxon>Malacostraca</taxon>
        <taxon>Eumalacostraca</taxon>
        <taxon>Eucarida</taxon>
        <taxon>Decapoda</taxon>
        <taxon>Pleocyemata</taxon>
        <taxon>Brachyura</taxon>
        <taxon>Eubrachyura</taxon>
        <taxon>Portunoidea</taxon>
        <taxon>Portunidae</taxon>
        <taxon>Portuninae</taxon>
        <taxon>Portunus</taxon>
    </lineage>
</organism>
<accession>A0A5B7JYI2</accession>
<comment type="caution">
    <text evidence="1">The sequence shown here is derived from an EMBL/GenBank/DDBJ whole genome shotgun (WGS) entry which is preliminary data.</text>
</comment>
<protein>
    <submittedName>
        <fullName evidence="1">Uncharacterized protein</fullName>
    </submittedName>
</protein>
<name>A0A5B7JYI2_PORTR</name>
<sequence>MTRCSHFTYEQVLSAHNLPLLHLVGRQEFWYFFLFCIL</sequence>
<gene>
    <name evidence="1" type="ORF">E2C01_093531</name>
</gene>
<evidence type="ECO:0000313" key="1">
    <source>
        <dbReference type="EMBL" id="MPC98177.1"/>
    </source>
</evidence>
<dbReference type="EMBL" id="VSRR010112943">
    <property type="protein sequence ID" value="MPC98177.1"/>
    <property type="molecule type" value="Genomic_DNA"/>
</dbReference>